<feature type="domain" description="Peptidase C1A papain C-terminal" evidence="6">
    <location>
        <begin position="102"/>
        <end position="318"/>
    </location>
</feature>
<dbReference type="PRINTS" id="PR00705">
    <property type="entry name" value="PAPAIN"/>
</dbReference>
<evidence type="ECO:0000256" key="3">
    <source>
        <dbReference type="ARBA" id="ARBA00022801"/>
    </source>
</evidence>
<dbReference type="GO" id="GO:0008234">
    <property type="term" value="F:cysteine-type peptidase activity"/>
    <property type="evidence" value="ECO:0007669"/>
    <property type="project" value="UniProtKB-KW"/>
</dbReference>
<keyword evidence="4" id="KW-0788">Thiol protease</keyword>
<evidence type="ECO:0000256" key="2">
    <source>
        <dbReference type="ARBA" id="ARBA00022670"/>
    </source>
</evidence>
<name>A0AAN4ZA37_9BILA</name>
<evidence type="ECO:0000313" key="7">
    <source>
        <dbReference type="EMBL" id="GMR35909.1"/>
    </source>
</evidence>
<dbReference type="AlphaFoldDB" id="A0AAN4ZA37"/>
<comment type="similarity">
    <text evidence="1">Belongs to the peptidase C1 family.</text>
</comment>
<dbReference type="GO" id="GO:0006508">
    <property type="term" value="P:proteolysis"/>
    <property type="evidence" value="ECO:0007669"/>
    <property type="project" value="UniProtKB-KW"/>
</dbReference>
<protein>
    <recommendedName>
        <fullName evidence="5">Cathepsin L-like</fullName>
    </recommendedName>
</protein>
<keyword evidence="8" id="KW-1185">Reference proteome</keyword>
<dbReference type="FunFam" id="3.90.70.10:FF:000006">
    <property type="entry name" value="Cathepsin S"/>
    <property type="match status" value="1"/>
</dbReference>
<dbReference type="InterPro" id="IPR013128">
    <property type="entry name" value="Peptidase_C1A"/>
</dbReference>
<evidence type="ECO:0000256" key="5">
    <source>
        <dbReference type="ARBA" id="ARBA00069138"/>
    </source>
</evidence>
<dbReference type="SUPFAM" id="SSF54001">
    <property type="entry name" value="Cysteine proteinases"/>
    <property type="match status" value="1"/>
</dbReference>
<dbReference type="PROSITE" id="PS00640">
    <property type="entry name" value="THIOL_PROTEASE_ASN"/>
    <property type="match status" value="1"/>
</dbReference>
<dbReference type="SMART" id="SM00645">
    <property type="entry name" value="Pept_C1"/>
    <property type="match status" value="1"/>
</dbReference>
<feature type="non-terminal residue" evidence="7">
    <location>
        <position position="1"/>
    </location>
</feature>
<evidence type="ECO:0000259" key="6">
    <source>
        <dbReference type="SMART" id="SM00645"/>
    </source>
</evidence>
<keyword evidence="3" id="KW-0378">Hydrolase</keyword>
<evidence type="ECO:0000313" key="8">
    <source>
        <dbReference type="Proteomes" id="UP001328107"/>
    </source>
</evidence>
<accession>A0AAN4ZA37</accession>
<proteinExistence type="inferred from homology"/>
<evidence type="ECO:0000256" key="1">
    <source>
        <dbReference type="ARBA" id="ARBA00008455"/>
    </source>
</evidence>
<gene>
    <name evidence="7" type="ORF">PMAYCL1PPCAC_06104</name>
</gene>
<reference evidence="8" key="1">
    <citation type="submission" date="2022-10" db="EMBL/GenBank/DDBJ databases">
        <title>Genome assembly of Pristionchus species.</title>
        <authorList>
            <person name="Yoshida K."/>
            <person name="Sommer R.J."/>
        </authorList>
    </citation>
    <scope>NUCLEOTIDE SEQUENCE [LARGE SCALE GENOMIC DNA]</scope>
    <source>
        <strain evidence="8">RS5460</strain>
    </source>
</reference>
<dbReference type="InterPro" id="IPR039417">
    <property type="entry name" value="Peptidase_C1A_papain-like"/>
</dbReference>
<dbReference type="InterPro" id="IPR025661">
    <property type="entry name" value="Pept_asp_AS"/>
</dbReference>
<sequence length="319" mass="34746">IQSLFSYHRRGPKLYDRSCEEVAFKLFLADHKKAAHNFHRFEHRQRLCKAIEECAHLAQSAPSEVPDTDSEYKKLLGSNVEFSHVNTLPVVSPTPELIPKNIPDSFDWRDKGAIGDVKDQGYTCGSCWAFTAVGALETHTKIKHGGNLVQLSEQNLIDCNTQSNGGCRGGWTPNAYVFVKSNNGIDTEPSYPYTGTDDRCAFSADKVGGHSTGFVQIPAGNEEAMKVAVATIGPLSVSIDASSRAFSSYASGIYDDSSCDSTKHNHAVLIVGYGSDAMQGDYWIVKNSWGSSWGEGGYVNIARGKNQCGIANYPSYPLV</sequence>
<dbReference type="Gene3D" id="3.90.70.10">
    <property type="entry name" value="Cysteine proteinases"/>
    <property type="match status" value="1"/>
</dbReference>
<dbReference type="Pfam" id="PF00112">
    <property type="entry name" value="Peptidase_C1"/>
    <property type="match status" value="1"/>
</dbReference>
<dbReference type="EMBL" id="BTRK01000002">
    <property type="protein sequence ID" value="GMR35909.1"/>
    <property type="molecule type" value="Genomic_DNA"/>
</dbReference>
<dbReference type="PANTHER" id="PTHR12411">
    <property type="entry name" value="CYSTEINE PROTEASE FAMILY C1-RELATED"/>
    <property type="match status" value="1"/>
</dbReference>
<comment type="caution">
    <text evidence="7">The sequence shown here is derived from an EMBL/GenBank/DDBJ whole genome shotgun (WGS) entry which is preliminary data.</text>
</comment>
<dbReference type="CDD" id="cd02248">
    <property type="entry name" value="Peptidase_C1A"/>
    <property type="match status" value="1"/>
</dbReference>
<evidence type="ECO:0000256" key="4">
    <source>
        <dbReference type="ARBA" id="ARBA00022807"/>
    </source>
</evidence>
<dbReference type="Proteomes" id="UP001328107">
    <property type="component" value="Unassembled WGS sequence"/>
</dbReference>
<organism evidence="7 8">
    <name type="scientific">Pristionchus mayeri</name>
    <dbReference type="NCBI Taxonomy" id="1317129"/>
    <lineage>
        <taxon>Eukaryota</taxon>
        <taxon>Metazoa</taxon>
        <taxon>Ecdysozoa</taxon>
        <taxon>Nematoda</taxon>
        <taxon>Chromadorea</taxon>
        <taxon>Rhabditida</taxon>
        <taxon>Rhabditina</taxon>
        <taxon>Diplogasteromorpha</taxon>
        <taxon>Diplogasteroidea</taxon>
        <taxon>Neodiplogasteridae</taxon>
        <taxon>Pristionchus</taxon>
    </lineage>
</organism>
<dbReference type="InterPro" id="IPR000668">
    <property type="entry name" value="Peptidase_C1A_C"/>
</dbReference>
<keyword evidence="2" id="KW-0645">Protease</keyword>
<dbReference type="InterPro" id="IPR038765">
    <property type="entry name" value="Papain-like_cys_pep_sf"/>
</dbReference>